<protein>
    <recommendedName>
        <fullName evidence="5">LTXXQ motif family protein</fullName>
    </recommendedName>
</protein>
<name>A0A9X2FB75_9BACT</name>
<feature type="signal peptide" evidence="2">
    <location>
        <begin position="1"/>
        <end position="25"/>
    </location>
</feature>
<evidence type="ECO:0000313" key="3">
    <source>
        <dbReference type="EMBL" id="MCO6045033.1"/>
    </source>
</evidence>
<dbReference type="EMBL" id="JAMXLR010000051">
    <property type="protein sequence ID" value="MCO6045033.1"/>
    <property type="molecule type" value="Genomic_DNA"/>
</dbReference>
<evidence type="ECO:0000256" key="2">
    <source>
        <dbReference type="SAM" id="SignalP"/>
    </source>
</evidence>
<evidence type="ECO:0000256" key="1">
    <source>
        <dbReference type="SAM" id="Coils"/>
    </source>
</evidence>
<dbReference type="AlphaFoldDB" id="A0A9X2FB75"/>
<keyword evidence="2" id="KW-0732">Signal</keyword>
<proteinExistence type="predicted"/>
<dbReference type="RefSeq" id="WP_252853146.1">
    <property type="nucleotide sequence ID" value="NZ_JAMXLR010000051.1"/>
</dbReference>
<feature type="coiled-coil region" evidence="1">
    <location>
        <begin position="60"/>
        <end position="87"/>
    </location>
</feature>
<keyword evidence="1" id="KW-0175">Coiled coil</keyword>
<dbReference type="Proteomes" id="UP001155241">
    <property type="component" value="Unassembled WGS sequence"/>
</dbReference>
<evidence type="ECO:0008006" key="5">
    <source>
        <dbReference type="Google" id="ProtNLM"/>
    </source>
</evidence>
<feature type="coiled-coil region" evidence="1">
    <location>
        <begin position="308"/>
        <end position="349"/>
    </location>
</feature>
<keyword evidence="4" id="KW-1185">Reference proteome</keyword>
<sequence length="379" mass="44155">MIVSRHYGMLAAALFAVAVAGSALGQRQTEEQKQDDMATQSVAQRIDDMADKLGLSDEQRQQVRDKLQSYKEEYARWRDERKALYQKEMNSLKSILNDDQLAKVKQYVEGQRKAMQKDAKRQYDEGLDSVAERVEQAAKSLDLTSEQRQKIADTLATYTPQHWNQRAERRRMVRAELNDLAGILTPEQRTEARNALLGQAVEAVQSQMLTDRIEAAAKTLNLTDDQQAKIRDVVQSYVPRFQQAQLDRRQLMRDELAAMRDILTDEQREQVRNFFKDRVVVVDVQIDEAALQDRATRQMLLETVSDRVEAVADQLNLTDEQRQQIREQAKEFVNKYRQQRQQREELRKEEFEAIRAILTPQQREKVENMISEQNGNRNN</sequence>
<organism evidence="3 4">
    <name type="scientific">Aeoliella straminimaris</name>
    <dbReference type="NCBI Taxonomy" id="2954799"/>
    <lineage>
        <taxon>Bacteria</taxon>
        <taxon>Pseudomonadati</taxon>
        <taxon>Planctomycetota</taxon>
        <taxon>Planctomycetia</taxon>
        <taxon>Pirellulales</taxon>
        <taxon>Lacipirellulaceae</taxon>
        <taxon>Aeoliella</taxon>
    </lineage>
</organism>
<feature type="chain" id="PRO_5040860883" description="LTXXQ motif family protein" evidence="2">
    <location>
        <begin position="26"/>
        <end position="379"/>
    </location>
</feature>
<reference evidence="3" key="1">
    <citation type="submission" date="2022-06" db="EMBL/GenBank/DDBJ databases">
        <title>Aeoliella straminimaris, a novel planctomycete from sediments.</title>
        <authorList>
            <person name="Vitorino I.R."/>
            <person name="Lage O.M."/>
        </authorList>
    </citation>
    <scope>NUCLEOTIDE SEQUENCE</scope>
    <source>
        <strain evidence="3">ICT_H6.2</strain>
    </source>
</reference>
<comment type="caution">
    <text evidence="3">The sequence shown here is derived from an EMBL/GenBank/DDBJ whole genome shotgun (WGS) entry which is preliminary data.</text>
</comment>
<accession>A0A9X2FB75</accession>
<gene>
    <name evidence="3" type="ORF">NG895_14075</name>
</gene>
<evidence type="ECO:0000313" key="4">
    <source>
        <dbReference type="Proteomes" id="UP001155241"/>
    </source>
</evidence>